<reference evidence="1" key="2">
    <citation type="submission" date="2021-03" db="UniProtKB">
        <authorList>
            <consortium name="EnsemblPlants"/>
        </authorList>
    </citation>
    <scope>IDENTIFICATION</scope>
</reference>
<dbReference type="EMBL" id="UZAU01000362">
    <property type="status" value="NOT_ANNOTATED_CDS"/>
    <property type="molecule type" value="Genomic_DNA"/>
</dbReference>
<organism evidence="1 2">
    <name type="scientific">Cannabis sativa</name>
    <name type="common">Hemp</name>
    <name type="synonym">Marijuana</name>
    <dbReference type="NCBI Taxonomy" id="3483"/>
    <lineage>
        <taxon>Eukaryota</taxon>
        <taxon>Viridiplantae</taxon>
        <taxon>Streptophyta</taxon>
        <taxon>Embryophyta</taxon>
        <taxon>Tracheophyta</taxon>
        <taxon>Spermatophyta</taxon>
        <taxon>Magnoliopsida</taxon>
        <taxon>eudicotyledons</taxon>
        <taxon>Gunneridae</taxon>
        <taxon>Pentapetalae</taxon>
        <taxon>rosids</taxon>
        <taxon>fabids</taxon>
        <taxon>Rosales</taxon>
        <taxon>Cannabaceae</taxon>
        <taxon>Cannabis</taxon>
    </lineage>
</organism>
<reference evidence="1" key="1">
    <citation type="submission" date="2018-11" db="EMBL/GenBank/DDBJ databases">
        <authorList>
            <person name="Grassa J C."/>
        </authorList>
    </citation>
    <scope>NUCLEOTIDE SEQUENCE [LARGE SCALE GENOMIC DNA]</scope>
</reference>
<dbReference type="EnsemblPlants" id="evm.model.04.549">
    <property type="protein sequence ID" value="cds.evm.model.04.549"/>
    <property type="gene ID" value="evm.TU.04.549"/>
</dbReference>
<protein>
    <submittedName>
        <fullName evidence="1">Uncharacterized protein</fullName>
    </submittedName>
</protein>
<evidence type="ECO:0000313" key="1">
    <source>
        <dbReference type="EnsemblPlants" id="cds.evm.model.04.549"/>
    </source>
</evidence>
<dbReference type="Gramene" id="evm.model.04.549">
    <property type="protein sequence ID" value="cds.evm.model.04.549"/>
    <property type="gene ID" value="evm.TU.04.549"/>
</dbReference>
<evidence type="ECO:0000313" key="2">
    <source>
        <dbReference type="Proteomes" id="UP000596661"/>
    </source>
</evidence>
<proteinExistence type="predicted"/>
<keyword evidence="2" id="KW-1185">Reference proteome</keyword>
<dbReference type="AlphaFoldDB" id="A0A803PHW8"/>
<dbReference type="Proteomes" id="UP000596661">
    <property type="component" value="Chromosome 4"/>
</dbReference>
<sequence>MGERPDIQKKSSLNSVLLGSLTIILRSFVWVSRIREDCLIPKDHVDRAFSFSGGVEVQMVSDLKLESGGGWNIPYISDHFDSSEEKSILSILTPTVDKEDRLFWNFSTFGRYTVKKGYWSTVS</sequence>
<accession>A0A803PHW8</accession>
<name>A0A803PHW8_CANSA</name>